<evidence type="ECO:0000313" key="2">
    <source>
        <dbReference type="EMBL" id="KAH7939920.1"/>
    </source>
</evidence>
<evidence type="ECO:0000256" key="1">
    <source>
        <dbReference type="SAM" id="MobiDB-lite"/>
    </source>
</evidence>
<dbReference type="EMBL" id="JABSTV010001254">
    <property type="protein sequence ID" value="KAH7939920.1"/>
    <property type="molecule type" value="Genomic_DNA"/>
</dbReference>
<comment type="caution">
    <text evidence="2">The sequence shown here is derived from an EMBL/GenBank/DDBJ whole genome shotgun (WGS) entry which is preliminary data.</text>
</comment>
<protein>
    <submittedName>
        <fullName evidence="2">Uncharacterized protein</fullName>
    </submittedName>
</protein>
<reference evidence="2" key="1">
    <citation type="journal article" date="2020" name="Cell">
        <title>Large-Scale Comparative Analyses of Tick Genomes Elucidate Their Genetic Diversity and Vector Capacities.</title>
        <authorList>
            <consortium name="Tick Genome and Microbiome Consortium (TIGMIC)"/>
            <person name="Jia N."/>
            <person name="Wang J."/>
            <person name="Shi W."/>
            <person name="Du L."/>
            <person name="Sun Y."/>
            <person name="Zhan W."/>
            <person name="Jiang J.F."/>
            <person name="Wang Q."/>
            <person name="Zhang B."/>
            <person name="Ji P."/>
            <person name="Bell-Sakyi L."/>
            <person name="Cui X.M."/>
            <person name="Yuan T.T."/>
            <person name="Jiang B.G."/>
            <person name="Yang W.F."/>
            <person name="Lam T.T."/>
            <person name="Chang Q.C."/>
            <person name="Ding S.J."/>
            <person name="Wang X.J."/>
            <person name="Zhu J.G."/>
            <person name="Ruan X.D."/>
            <person name="Zhao L."/>
            <person name="Wei J.T."/>
            <person name="Ye R.Z."/>
            <person name="Que T.C."/>
            <person name="Du C.H."/>
            <person name="Zhou Y.H."/>
            <person name="Cheng J.X."/>
            <person name="Dai P.F."/>
            <person name="Guo W.B."/>
            <person name="Han X.H."/>
            <person name="Huang E.J."/>
            <person name="Li L.F."/>
            <person name="Wei W."/>
            <person name="Gao Y.C."/>
            <person name="Liu J.Z."/>
            <person name="Shao H.Z."/>
            <person name="Wang X."/>
            <person name="Wang C.C."/>
            <person name="Yang T.C."/>
            <person name="Huo Q.B."/>
            <person name="Li W."/>
            <person name="Chen H.Y."/>
            <person name="Chen S.E."/>
            <person name="Zhou L.G."/>
            <person name="Ni X.B."/>
            <person name="Tian J.H."/>
            <person name="Sheng Y."/>
            <person name="Liu T."/>
            <person name="Pan Y.S."/>
            <person name="Xia L.Y."/>
            <person name="Li J."/>
            <person name="Zhao F."/>
            <person name="Cao W.C."/>
        </authorList>
    </citation>
    <scope>NUCLEOTIDE SEQUENCE</scope>
    <source>
        <strain evidence="2">Rsan-2018</strain>
    </source>
</reference>
<evidence type="ECO:0000313" key="3">
    <source>
        <dbReference type="Proteomes" id="UP000821837"/>
    </source>
</evidence>
<dbReference type="Proteomes" id="UP000821837">
    <property type="component" value="Chromosome 8"/>
</dbReference>
<reference evidence="2" key="2">
    <citation type="submission" date="2021-09" db="EMBL/GenBank/DDBJ databases">
        <authorList>
            <person name="Jia N."/>
            <person name="Wang J."/>
            <person name="Shi W."/>
            <person name="Du L."/>
            <person name="Sun Y."/>
            <person name="Zhan W."/>
            <person name="Jiang J."/>
            <person name="Wang Q."/>
            <person name="Zhang B."/>
            <person name="Ji P."/>
            <person name="Sakyi L.B."/>
            <person name="Cui X."/>
            <person name="Yuan T."/>
            <person name="Jiang B."/>
            <person name="Yang W."/>
            <person name="Lam T.T.-Y."/>
            <person name="Chang Q."/>
            <person name="Ding S."/>
            <person name="Wang X."/>
            <person name="Zhu J."/>
            <person name="Ruan X."/>
            <person name="Zhao L."/>
            <person name="Wei J."/>
            <person name="Que T."/>
            <person name="Du C."/>
            <person name="Cheng J."/>
            <person name="Dai P."/>
            <person name="Han X."/>
            <person name="Huang E."/>
            <person name="Gao Y."/>
            <person name="Liu J."/>
            <person name="Shao H."/>
            <person name="Ye R."/>
            <person name="Li L."/>
            <person name="Wei W."/>
            <person name="Wang X."/>
            <person name="Wang C."/>
            <person name="Huo Q."/>
            <person name="Li W."/>
            <person name="Guo W."/>
            <person name="Chen H."/>
            <person name="Chen S."/>
            <person name="Zhou L."/>
            <person name="Zhou L."/>
            <person name="Ni X."/>
            <person name="Tian J."/>
            <person name="Zhou Y."/>
            <person name="Sheng Y."/>
            <person name="Liu T."/>
            <person name="Pan Y."/>
            <person name="Xia L."/>
            <person name="Li J."/>
            <person name="Zhao F."/>
            <person name="Cao W."/>
        </authorList>
    </citation>
    <scope>NUCLEOTIDE SEQUENCE</scope>
    <source>
        <strain evidence="2">Rsan-2018</strain>
        <tissue evidence="2">Larvae</tissue>
    </source>
</reference>
<feature type="region of interest" description="Disordered" evidence="1">
    <location>
        <begin position="109"/>
        <end position="129"/>
    </location>
</feature>
<gene>
    <name evidence="2" type="ORF">HPB52_019363</name>
</gene>
<organism evidence="2 3">
    <name type="scientific">Rhipicephalus sanguineus</name>
    <name type="common">Brown dog tick</name>
    <name type="synonym">Ixodes sanguineus</name>
    <dbReference type="NCBI Taxonomy" id="34632"/>
    <lineage>
        <taxon>Eukaryota</taxon>
        <taxon>Metazoa</taxon>
        <taxon>Ecdysozoa</taxon>
        <taxon>Arthropoda</taxon>
        <taxon>Chelicerata</taxon>
        <taxon>Arachnida</taxon>
        <taxon>Acari</taxon>
        <taxon>Parasitiformes</taxon>
        <taxon>Ixodida</taxon>
        <taxon>Ixodoidea</taxon>
        <taxon>Ixodidae</taxon>
        <taxon>Rhipicephalinae</taxon>
        <taxon>Rhipicephalus</taxon>
        <taxon>Rhipicephalus</taxon>
    </lineage>
</organism>
<sequence>MEEMDSKILHMWEAKRSLQERWKGQKHNRRLRKRIVALERDIEDHANRLSQQQWAGISECPKLGIFSEASMIQKAQKQHKDKTCNGYYTATQAQRQSSYASCARHTWEMQQRHDSRSTKERIMSTSTPP</sequence>
<proteinExistence type="predicted"/>
<dbReference type="AlphaFoldDB" id="A0A9D4PIA4"/>
<name>A0A9D4PIA4_RHISA</name>
<accession>A0A9D4PIA4</accession>
<keyword evidence="3" id="KW-1185">Reference proteome</keyword>
<feature type="compositionally biased region" description="Basic and acidic residues" evidence="1">
    <location>
        <begin position="109"/>
        <end position="122"/>
    </location>
</feature>